<organism evidence="7 8">
    <name type="scientific">Babesia ovis</name>
    <dbReference type="NCBI Taxonomy" id="5869"/>
    <lineage>
        <taxon>Eukaryota</taxon>
        <taxon>Sar</taxon>
        <taxon>Alveolata</taxon>
        <taxon>Apicomplexa</taxon>
        <taxon>Aconoidasida</taxon>
        <taxon>Piroplasmida</taxon>
        <taxon>Babesiidae</taxon>
        <taxon>Babesia</taxon>
    </lineage>
</organism>
<keyword evidence="4" id="KW-0904">Protein phosphatase</keyword>
<reference evidence="7" key="1">
    <citation type="submission" date="2019-12" db="EMBL/GenBank/DDBJ databases">
        <title>Genome sequence of Babesia ovis.</title>
        <authorList>
            <person name="Yamagishi J."/>
            <person name="Sevinc F."/>
            <person name="Xuan X."/>
        </authorList>
    </citation>
    <scope>NUCLEOTIDE SEQUENCE</scope>
    <source>
        <strain evidence="7">Selcuk</strain>
    </source>
</reference>
<feature type="domain" description="Tyrosine-protein phosphatase" evidence="5">
    <location>
        <begin position="1"/>
        <end position="201"/>
    </location>
</feature>
<dbReference type="SMART" id="SM00195">
    <property type="entry name" value="DSPc"/>
    <property type="match status" value="1"/>
</dbReference>
<dbReference type="PROSITE" id="PS50056">
    <property type="entry name" value="TYR_PHOSPHATASE_2"/>
    <property type="match status" value="1"/>
</dbReference>
<proteinExistence type="inferred from homology"/>
<dbReference type="AlphaFoldDB" id="A0A9W5WTV7"/>
<accession>A0A9W5WTV7</accession>
<dbReference type="Gene3D" id="3.90.190.10">
    <property type="entry name" value="Protein tyrosine phosphatase superfamily"/>
    <property type="match status" value="1"/>
</dbReference>
<evidence type="ECO:0000256" key="2">
    <source>
        <dbReference type="ARBA" id="ARBA00013064"/>
    </source>
</evidence>
<dbReference type="Pfam" id="PF00782">
    <property type="entry name" value="DSPc"/>
    <property type="match status" value="1"/>
</dbReference>
<dbReference type="EMBL" id="BLIY01000006">
    <property type="protein sequence ID" value="GFE53246.1"/>
    <property type="molecule type" value="Genomic_DNA"/>
</dbReference>
<dbReference type="InterPro" id="IPR029021">
    <property type="entry name" value="Prot-tyrosine_phosphatase-like"/>
</dbReference>
<dbReference type="PANTHER" id="PTHR45848:SF4">
    <property type="entry name" value="DUAL SPECIFICITY PROTEIN PHOSPHATASE 12"/>
    <property type="match status" value="1"/>
</dbReference>
<evidence type="ECO:0000259" key="6">
    <source>
        <dbReference type="PROSITE" id="PS50056"/>
    </source>
</evidence>
<evidence type="ECO:0000313" key="8">
    <source>
        <dbReference type="Proteomes" id="UP001057455"/>
    </source>
</evidence>
<dbReference type="EC" id="3.1.3.48" evidence="2"/>
<name>A0A9W5WTV7_BABOV</name>
<feature type="domain" description="Tyrosine specific protein phosphatases" evidence="6">
    <location>
        <begin position="127"/>
        <end position="180"/>
    </location>
</feature>
<dbReference type="InterPro" id="IPR000340">
    <property type="entry name" value="Dual-sp_phosphatase_cat-dom"/>
</dbReference>
<sequence length="356" mass="40401">MSKVLGHLYVGDIYVGHSLFEHFDDPDICIAPPNIKGVISACFDVPQWCNSYSRCDHQTAALNSLITSPHFDKGYIDLHVDRIVEHRGDAGDSTPSDDGSYIYVLHMVINAEDSCSERLYRAFGFTYDFVEAVHSLEQGNTYIHCMMGMSRSCSLVCAYLMRKYDSSFSTAIQKLKHLHPIASPSTGFICQLILYYKRRFQIHDQEEFWIAYRNLLRIIDLDNLQEYETRLPVDTEDPGSVYSCAKCRQTLFYSHNIIKHQPGARAADDATNPCSSIFVEPMDWMVGMEEQSGKITCKNSRCSSKLGFFCWHGRRCSCGHLQIPAFQIQLSKIDKLPVESCLGGSTPNRNVDLLLQ</sequence>
<dbReference type="CDD" id="cd14498">
    <property type="entry name" value="DSP"/>
    <property type="match status" value="1"/>
</dbReference>
<dbReference type="PROSITE" id="PS50054">
    <property type="entry name" value="TYR_PHOSPHATASE_DUAL"/>
    <property type="match status" value="1"/>
</dbReference>
<evidence type="ECO:0000256" key="4">
    <source>
        <dbReference type="ARBA" id="ARBA00022912"/>
    </source>
</evidence>
<gene>
    <name evidence="7" type="ORF">BaOVIS_006500</name>
</gene>
<dbReference type="OrthoDB" id="2017893at2759"/>
<dbReference type="GO" id="GO:0004725">
    <property type="term" value="F:protein tyrosine phosphatase activity"/>
    <property type="evidence" value="ECO:0007669"/>
    <property type="project" value="UniProtKB-EC"/>
</dbReference>
<comment type="caution">
    <text evidence="7">The sequence shown here is derived from an EMBL/GenBank/DDBJ whole genome shotgun (WGS) entry which is preliminary data.</text>
</comment>
<keyword evidence="3" id="KW-0378">Hydrolase</keyword>
<evidence type="ECO:0000259" key="5">
    <source>
        <dbReference type="PROSITE" id="PS50054"/>
    </source>
</evidence>
<evidence type="ECO:0000256" key="1">
    <source>
        <dbReference type="ARBA" id="ARBA00008601"/>
    </source>
</evidence>
<evidence type="ECO:0000313" key="7">
    <source>
        <dbReference type="EMBL" id="GFE53246.1"/>
    </source>
</evidence>
<dbReference type="SUPFAM" id="SSF52799">
    <property type="entry name" value="(Phosphotyrosine protein) phosphatases II"/>
    <property type="match status" value="1"/>
</dbReference>
<dbReference type="PANTHER" id="PTHR45848">
    <property type="entry name" value="DUAL SPECIFICITY PROTEIN PHOSPHATASE 12 FAMILY MEMBER"/>
    <property type="match status" value="1"/>
</dbReference>
<dbReference type="Proteomes" id="UP001057455">
    <property type="component" value="Unassembled WGS sequence"/>
</dbReference>
<dbReference type="GO" id="GO:0008138">
    <property type="term" value="F:protein tyrosine/serine/threonine phosphatase activity"/>
    <property type="evidence" value="ECO:0007669"/>
    <property type="project" value="TreeGrafter"/>
</dbReference>
<comment type="similarity">
    <text evidence="1">Belongs to the protein-tyrosine phosphatase family. Non-receptor class dual specificity subfamily.</text>
</comment>
<dbReference type="InterPro" id="IPR000387">
    <property type="entry name" value="Tyr_Pase_dom"/>
</dbReference>
<protein>
    <recommendedName>
        <fullName evidence="2">protein-tyrosine-phosphatase</fullName>
        <ecNumber evidence="2">3.1.3.48</ecNumber>
    </recommendedName>
</protein>
<evidence type="ECO:0000256" key="3">
    <source>
        <dbReference type="ARBA" id="ARBA00022801"/>
    </source>
</evidence>
<keyword evidence="8" id="KW-1185">Reference proteome</keyword>
<dbReference type="InterPro" id="IPR020422">
    <property type="entry name" value="TYR_PHOSPHATASE_DUAL_dom"/>
</dbReference>